<dbReference type="SUPFAM" id="SSF55729">
    <property type="entry name" value="Acyl-CoA N-acyltransferases (Nat)"/>
    <property type="match status" value="1"/>
</dbReference>
<dbReference type="Proteomes" id="UP000184335">
    <property type="component" value="Unassembled WGS sequence"/>
</dbReference>
<name>A0A1M6DAB2_9FLAO</name>
<gene>
    <name evidence="1" type="ORF">SAMN05443429_103174</name>
</gene>
<dbReference type="CDD" id="cd04301">
    <property type="entry name" value="NAT_SF"/>
    <property type="match status" value="1"/>
</dbReference>
<proteinExistence type="predicted"/>
<evidence type="ECO:0000313" key="1">
    <source>
        <dbReference type="EMBL" id="SHI70202.1"/>
    </source>
</evidence>
<evidence type="ECO:0000313" key="2">
    <source>
        <dbReference type="Proteomes" id="UP000184335"/>
    </source>
</evidence>
<keyword evidence="2" id="KW-1185">Reference proteome</keyword>
<dbReference type="OrthoDB" id="9806005at2"/>
<dbReference type="RefSeq" id="WP_073178917.1">
    <property type="nucleotide sequence ID" value="NZ_FQYI01000003.1"/>
</dbReference>
<dbReference type="InterPro" id="IPR039968">
    <property type="entry name" value="BcerS-like"/>
</dbReference>
<sequence length="382" mass="45023">MSTAENLQIIEVKTRVDLRKFVRFPIELYRDNPYFVPPIIGDEMEILNPRKNPALAYSDARLYIAIRGGSVVGRIAVIINHKEARELGIKKVRFGWLDFVDDQEVSRALIQKAVDFAEENGIIKIEGPMGFTNLDKAGMLTMGFDRLATMIGLYNFEYYPRHLENLGLEKEKEWVEYEIEFPEVLPDKITKFSELIKEKYGLRVLKFKKKEELLPLVEPMFRLLDETYRNLSTYTPLTSEQMETYKEQYFSFINKDFVICIADPEDRLISFAITMPSYSEALRRAGGRLYPFGWMHLLEASRRNDRANFYLIGIHPEYQRRGVTAIIFKEIYETFRRKGVKFLETNPELEENKSIQLLWQDYNPINHKRRRTYGMDITNWSV</sequence>
<protein>
    <recommendedName>
        <fullName evidence="3">N-acetyltransferase domain-containing protein</fullName>
    </recommendedName>
</protein>
<dbReference type="AlphaFoldDB" id="A0A1M6DAB2"/>
<dbReference type="InterPro" id="IPR016181">
    <property type="entry name" value="Acyl_CoA_acyltransferase"/>
</dbReference>
<dbReference type="Gene3D" id="3.40.630.30">
    <property type="match status" value="1"/>
</dbReference>
<dbReference type="PANTHER" id="PTHR41368">
    <property type="entry name" value="PROTEIN YGHO"/>
    <property type="match status" value="1"/>
</dbReference>
<dbReference type="STRING" id="1118202.SAMN05443429_103174"/>
<accession>A0A1M6DAB2</accession>
<dbReference type="EMBL" id="FQYI01000003">
    <property type="protein sequence ID" value="SHI70202.1"/>
    <property type="molecule type" value="Genomic_DNA"/>
</dbReference>
<organism evidence="1 2">
    <name type="scientific">Cruoricaptor ignavus</name>
    <dbReference type="NCBI Taxonomy" id="1118202"/>
    <lineage>
        <taxon>Bacteria</taxon>
        <taxon>Pseudomonadati</taxon>
        <taxon>Bacteroidota</taxon>
        <taxon>Flavobacteriia</taxon>
        <taxon>Flavobacteriales</taxon>
        <taxon>Weeksellaceae</taxon>
        <taxon>Cruoricaptor</taxon>
    </lineage>
</organism>
<evidence type="ECO:0008006" key="3">
    <source>
        <dbReference type="Google" id="ProtNLM"/>
    </source>
</evidence>
<reference evidence="1 2" key="1">
    <citation type="submission" date="2016-11" db="EMBL/GenBank/DDBJ databases">
        <authorList>
            <person name="Jaros S."/>
            <person name="Januszkiewicz K."/>
            <person name="Wedrychowicz H."/>
        </authorList>
    </citation>
    <scope>NUCLEOTIDE SEQUENCE [LARGE SCALE GENOMIC DNA]</scope>
    <source>
        <strain evidence="1 2">DSM 25479</strain>
    </source>
</reference>
<dbReference type="PANTHER" id="PTHR41368:SF1">
    <property type="entry name" value="PROTEIN YGHO"/>
    <property type="match status" value="1"/>
</dbReference>